<feature type="compositionally biased region" description="Polar residues" evidence="1">
    <location>
        <begin position="73"/>
        <end position="86"/>
    </location>
</feature>
<organism evidence="2 3">
    <name type="scientific">Hortaea werneckii EXF-2000</name>
    <dbReference type="NCBI Taxonomy" id="1157616"/>
    <lineage>
        <taxon>Eukaryota</taxon>
        <taxon>Fungi</taxon>
        <taxon>Dikarya</taxon>
        <taxon>Ascomycota</taxon>
        <taxon>Pezizomycotina</taxon>
        <taxon>Dothideomycetes</taxon>
        <taxon>Dothideomycetidae</taxon>
        <taxon>Mycosphaerellales</taxon>
        <taxon>Teratosphaeriaceae</taxon>
        <taxon>Hortaea</taxon>
    </lineage>
</organism>
<comment type="caution">
    <text evidence="2">The sequence shown here is derived from an EMBL/GenBank/DDBJ whole genome shotgun (WGS) entry which is preliminary data.</text>
</comment>
<protein>
    <submittedName>
        <fullName evidence="2">Uncharacterized protein</fullName>
    </submittedName>
</protein>
<proteinExistence type="predicted"/>
<sequence length="86" mass="9309">MISDNEEGSDVESVSAAELLYQRSNPIINHYSREEDTDAGFEPMEVDWVDPMLANPSSREQTSKSGKKRFTPATGSVGSKSASAIA</sequence>
<dbReference type="Proteomes" id="UP000194280">
    <property type="component" value="Unassembled WGS sequence"/>
</dbReference>
<feature type="compositionally biased region" description="Polar residues" evidence="1">
    <location>
        <begin position="55"/>
        <end position="64"/>
    </location>
</feature>
<feature type="region of interest" description="Disordered" evidence="1">
    <location>
        <begin position="53"/>
        <end position="86"/>
    </location>
</feature>
<evidence type="ECO:0000256" key="1">
    <source>
        <dbReference type="SAM" id="MobiDB-lite"/>
    </source>
</evidence>
<evidence type="ECO:0000313" key="2">
    <source>
        <dbReference type="EMBL" id="OTA34902.1"/>
    </source>
</evidence>
<name>A0A1Z5TFW7_HORWE</name>
<evidence type="ECO:0000313" key="3">
    <source>
        <dbReference type="Proteomes" id="UP000194280"/>
    </source>
</evidence>
<dbReference type="EMBL" id="MUNK01000052">
    <property type="protein sequence ID" value="OTA34902.1"/>
    <property type="molecule type" value="Genomic_DNA"/>
</dbReference>
<keyword evidence="3" id="KW-1185">Reference proteome</keyword>
<dbReference type="AlphaFoldDB" id="A0A1Z5TFW7"/>
<dbReference type="VEuPathDB" id="FungiDB:BTJ68_05549"/>
<gene>
    <name evidence="2" type="ORF">BTJ68_05549</name>
</gene>
<dbReference type="InParanoid" id="A0A1Z5TFW7"/>
<reference evidence="2 3" key="1">
    <citation type="submission" date="2017-01" db="EMBL/GenBank/DDBJ databases">
        <title>The recent genome duplication of the halophilic yeast Hortaea werneckii: insights from long-read sequencing.</title>
        <authorList>
            <person name="Sinha S."/>
            <person name="Flibotte S."/>
            <person name="Neira M."/>
            <person name="Lenassi M."/>
            <person name="Gostincar C."/>
            <person name="Stajich J.E."/>
            <person name="Nislow C.E."/>
        </authorList>
    </citation>
    <scope>NUCLEOTIDE SEQUENCE [LARGE SCALE GENOMIC DNA]</scope>
    <source>
        <strain evidence="2 3">EXF-2000</strain>
    </source>
</reference>
<accession>A0A1Z5TFW7</accession>